<dbReference type="PANTHER" id="PTHR10969">
    <property type="entry name" value="MICROTUBULE-ASSOCIATED PROTEINS 1A/1B LIGHT CHAIN 3-RELATED"/>
    <property type="match status" value="1"/>
</dbReference>
<dbReference type="EMBL" id="UINC01007455">
    <property type="protein sequence ID" value="SVA33419.1"/>
    <property type="molecule type" value="Genomic_DNA"/>
</dbReference>
<keyword evidence="3" id="KW-0449">Lipoprotein</keyword>
<sequence>MTSFEKIINKIKKSDEQPKQKSKWRENFDLKKRKSESLRIKNKYPTRIPIICEKNIQSDVPDLDKNKYLVPPDLTVGQFLYVIRKRIKLTPEKGLFLFIDNTIPSSSEIISKIYKDYQNEDGFLYIIYSGENTFG</sequence>
<organism evidence="4">
    <name type="scientific">marine metagenome</name>
    <dbReference type="NCBI Taxonomy" id="408172"/>
    <lineage>
        <taxon>unclassified sequences</taxon>
        <taxon>metagenomes</taxon>
        <taxon>ecological metagenomes</taxon>
    </lineage>
</organism>
<protein>
    <recommendedName>
        <fullName evidence="5">Autophagy-related protein</fullName>
    </recommendedName>
</protein>
<keyword evidence="2" id="KW-0472">Membrane</keyword>
<evidence type="ECO:0000256" key="3">
    <source>
        <dbReference type="ARBA" id="ARBA00023288"/>
    </source>
</evidence>
<evidence type="ECO:0000313" key="4">
    <source>
        <dbReference type="EMBL" id="SVA33419.1"/>
    </source>
</evidence>
<dbReference type="InterPro" id="IPR004241">
    <property type="entry name" value="Atg8-like"/>
</dbReference>
<dbReference type="Gene3D" id="3.10.20.90">
    <property type="entry name" value="Phosphatidylinositol 3-kinase Catalytic Subunit, Chain A, domain 1"/>
    <property type="match status" value="1"/>
</dbReference>
<dbReference type="InterPro" id="IPR029071">
    <property type="entry name" value="Ubiquitin-like_domsf"/>
</dbReference>
<accession>A0A381UZ47</accession>
<dbReference type="GO" id="GO:0016020">
    <property type="term" value="C:membrane"/>
    <property type="evidence" value="ECO:0007669"/>
    <property type="project" value="UniProtKB-SubCell"/>
</dbReference>
<evidence type="ECO:0008006" key="5">
    <source>
        <dbReference type="Google" id="ProtNLM"/>
    </source>
</evidence>
<evidence type="ECO:0000256" key="1">
    <source>
        <dbReference type="ARBA" id="ARBA00004370"/>
    </source>
</evidence>
<reference evidence="4" key="1">
    <citation type="submission" date="2018-05" db="EMBL/GenBank/DDBJ databases">
        <authorList>
            <person name="Lanie J.A."/>
            <person name="Ng W.-L."/>
            <person name="Kazmierczak K.M."/>
            <person name="Andrzejewski T.M."/>
            <person name="Davidsen T.M."/>
            <person name="Wayne K.J."/>
            <person name="Tettelin H."/>
            <person name="Glass J.I."/>
            <person name="Rusch D."/>
            <person name="Podicherti R."/>
            <person name="Tsui H.-C.T."/>
            <person name="Winkler M.E."/>
        </authorList>
    </citation>
    <scope>NUCLEOTIDE SEQUENCE</scope>
</reference>
<proteinExistence type="predicted"/>
<dbReference type="Pfam" id="PF02991">
    <property type="entry name" value="ATG8"/>
    <property type="match status" value="1"/>
</dbReference>
<gene>
    <name evidence="4" type="ORF">METZ01_LOCUS86273</name>
</gene>
<comment type="subcellular location">
    <subcellularLocation>
        <location evidence="1">Membrane</location>
    </subcellularLocation>
</comment>
<evidence type="ECO:0000256" key="2">
    <source>
        <dbReference type="ARBA" id="ARBA00023136"/>
    </source>
</evidence>
<dbReference type="AlphaFoldDB" id="A0A381UZ47"/>
<name>A0A381UZ47_9ZZZZ</name>
<dbReference type="SUPFAM" id="SSF54236">
    <property type="entry name" value="Ubiquitin-like"/>
    <property type="match status" value="1"/>
</dbReference>